<evidence type="ECO:0000313" key="2">
    <source>
        <dbReference type="EMBL" id="KAH3683922.1"/>
    </source>
</evidence>
<feature type="chain" id="PRO_5040323635" description="Secreted protein" evidence="1">
    <location>
        <begin position="34"/>
        <end position="124"/>
    </location>
</feature>
<name>A0A9P8Q6C9_WICPI</name>
<evidence type="ECO:0000313" key="3">
    <source>
        <dbReference type="Proteomes" id="UP000774326"/>
    </source>
</evidence>
<organism evidence="2 3">
    <name type="scientific">Wickerhamomyces pijperi</name>
    <name type="common">Yeast</name>
    <name type="synonym">Pichia pijperi</name>
    <dbReference type="NCBI Taxonomy" id="599730"/>
    <lineage>
        <taxon>Eukaryota</taxon>
        <taxon>Fungi</taxon>
        <taxon>Dikarya</taxon>
        <taxon>Ascomycota</taxon>
        <taxon>Saccharomycotina</taxon>
        <taxon>Saccharomycetes</taxon>
        <taxon>Phaffomycetales</taxon>
        <taxon>Wickerhamomycetaceae</taxon>
        <taxon>Wickerhamomyces</taxon>
    </lineage>
</organism>
<gene>
    <name evidence="2" type="ORF">WICPIJ_005122</name>
</gene>
<dbReference type="EMBL" id="JAEUBG010002873">
    <property type="protein sequence ID" value="KAH3683922.1"/>
    <property type="molecule type" value="Genomic_DNA"/>
</dbReference>
<keyword evidence="3" id="KW-1185">Reference proteome</keyword>
<accession>A0A9P8Q6C9</accession>
<keyword evidence="1" id="KW-0732">Signal</keyword>
<evidence type="ECO:0000256" key="1">
    <source>
        <dbReference type="SAM" id="SignalP"/>
    </source>
</evidence>
<reference evidence="2" key="1">
    <citation type="journal article" date="2021" name="Open Biol.">
        <title>Shared evolutionary footprints suggest mitochondrial oxidative damage underlies multiple complex I losses in fungi.</title>
        <authorList>
            <person name="Schikora-Tamarit M.A."/>
            <person name="Marcet-Houben M."/>
            <person name="Nosek J."/>
            <person name="Gabaldon T."/>
        </authorList>
    </citation>
    <scope>NUCLEOTIDE SEQUENCE</scope>
    <source>
        <strain evidence="2">CBS2887</strain>
    </source>
</reference>
<dbReference type="Proteomes" id="UP000774326">
    <property type="component" value="Unassembled WGS sequence"/>
</dbReference>
<sequence>MITRRIGTTTPTMIGVVFVCFVVLTTVEEGATAAEEVVDDMTLSEEEERTDLQHIGNIVKIENVLRRGTSLLTARRTLTFTNSDKRVVHNDGTDQTVTKLEIPNVGKILIIPIVCNVQAQDVWA</sequence>
<protein>
    <recommendedName>
        <fullName evidence="4">Secreted protein</fullName>
    </recommendedName>
</protein>
<reference evidence="2" key="2">
    <citation type="submission" date="2021-01" db="EMBL/GenBank/DDBJ databases">
        <authorList>
            <person name="Schikora-Tamarit M.A."/>
        </authorList>
    </citation>
    <scope>NUCLEOTIDE SEQUENCE</scope>
    <source>
        <strain evidence="2">CBS2887</strain>
    </source>
</reference>
<feature type="signal peptide" evidence="1">
    <location>
        <begin position="1"/>
        <end position="33"/>
    </location>
</feature>
<evidence type="ECO:0008006" key="4">
    <source>
        <dbReference type="Google" id="ProtNLM"/>
    </source>
</evidence>
<dbReference type="AlphaFoldDB" id="A0A9P8Q6C9"/>
<proteinExistence type="predicted"/>
<comment type="caution">
    <text evidence="2">The sequence shown here is derived from an EMBL/GenBank/DDBJ whole genome shotgun (WGS) entry which is preliminary data.</text>
</comment>